<evidence type="ECO:0000256" key="1">
    <source>
        <dbReference type="SAM" id="SignalP"/>
    </source>
</evidence>
<organism evidence="2 3">
    <name type="scientific">Ferrimonas balearica (strain DSM 9799 / CCM 4581 / KCTC 23876 / PAT)</name>
    <dbReference type="NCBI Taxonomy" id="550540"/>
    <lineage>
        <taxon>Bacteria</taxon>
        <taxon>Pseudomonadati</taxon>
        <taxon>Pseudomonadota</taxon>
        <taxon>Gammaproteobacteria</taxon>
        <taxon>Alteromonadales</taxon>
        <taxon>Ferrimonadaceae</taxon>
        <taxon>Ferrimonas</taxon>
    </lineage>
</organism>
<dbReference type="eggNOG" id="ENOG5033PT3">
    <property type="taxonomic scope" value="Bacteria"/>
</dbReference>
<dbReference type="GeneID" id="67180297"/>
<evidence type="ECO:0000313" key="2">
    <source>
        <dbReference type="EMBL" id="ADN74263.1"/>
    </source>
</evidence>
<protein>
    <submittedName>
        <fullName evidence="2">Uncharacterized protein</fullName>
    </submittedName>
</protein>
<dbReference type="HOGENOM" id="CLU_350176_0_0_6"/>
<keyword evidence="1" id="KW-0732">Signal</keyword>
<dbReference type="AlphaFoldDB" id="E1SVA9"/>
<dbReference type="KEGG" id="fbl:Fbal_0049"/>
<sequence length="863" mass="91614">MKRTPSVPFKHPRTVLLVAMTAAGIALPSLAVVPEADNPIFNTPANSADSCMADAYIETGGKGLKDKVGQVINCTAEDVEIAEVTVKAVDGETSSTGDFTCTLGDTIEVTADLRVRTNAAERYDTTFFVSRDLDSPQVVQQDEEACSILIPKNDFKGTGNAQNLDADQCGDIAKSGLVNDEYTLVNAVFTMTCTASPGSERVEFNYCAAWDVQEDPANCSATGAAPGQEPSSKSKCNCDIIPLNIFIQPDPAKITKTLKSASNSGTEPMATFEYEVKIERGSTDADLVITDIDDLYRSVADSGSPKVGSSDAPILFDLDGTNSDTTIGNLTLLGADNKCYDTVPVTLTAASPTFTCTFKVKVSDEDLPDALDPTEATPMPPAGEEEYQNFIRITSVDLNGDNIGDNTCDVTDNLTSNDEGNCSNVIAVKITNVDPSIVITKTPVAGPGLQNIGGAWFVEDQGLITYEITITNNSTVDALSLLALTDTSVTNLLNDSSGTPACNTYPASLSANGGKFTCRYIVNVTLVDGASYPNTVNVDAKDNENRRTDDMAMVTITRATPSVVLVKKVAKSGDVGIPTPAIDSASFMDSVTIDEPGGSAHPVVYRFTVTNNNTTTKEDLTLNSLEDNVLFGSVRATAAPVQRSDECAFPQTLVFGTPYVCTLVAYVDGNATNVSDTAYDDTQLVNTAFVKATSTQGKQIQSQPDSATVLFKDVPPTVTGKYGLAGTIFIAVKNTSFEAIWLSELSIFNTPVKDGNLFNGYRIVNDGGTLTGIDEDPTTPVSDAPLACEEPGYTLKLDPGEEYVCAFTVELADFNEGDFAEFQADILRGAPNRNVVVKFVDEEGTPVTTDAEVQVKTGDNIDQ</sequence>
<proteinExistence type="predicted"/>
<reference evidence="2 3" key="1">
    <citation type="journal article" date="2010" name="Stand. Genomic Sci.">
        <title>Complete genome sequence of Ferrimonas balearica type strain (PAT).</title>
        <authorList>
            <person name="Nolan M."/>
            <person name="Sikorski J."/>
            <person name="Davenport K."/>
            <person name="Lucas S."/>
            <person name="Glavina Del Rio T."/>
            <person name="Tice H."/>
            <person name="Cheng J."/>
            <person name="Goodwin L."/>
            <person name="Pitluck S."/>
            <person name="Liolios K."/>
            <person name="Ivanova N."/>
            <person name="Mavromatis K."/>
            <person name="Ovchinnikova G."/>
            <person name="Pati A."/>
            <person name="Chen A."/>
            <person name="Palaniappan K."/>
            <person name="Land M."/>
            <person name="Hauser L."/>
            <person name="Chang Y."/>
            <person name="Jeffries C."/>
            <person name="Tapia R."/>
            <person name="Brettin T."/>
            <person name="Detter J."/>
            <person name="Han C."/>
            <person name="Yasawong M."/>
            <person name="Rohde M."/>
            <person name="Tindall B."/>
            <person name="Goker M."/>
            <person name="Woyke T."/>
            <person name="Bristow J."/>
            <person name="Eisen J."/>
            <person name="Markowitz V."/>
            <person name="Hugenholtz P."/>
            <person name="Kyrpides N."/>
            <person name="Klenk H."/>
            <person name="Lapidus A."/>
        </authorList>
    </citation>
    <scope>NUCLEOTIDE SEQUENCE [LARGE SCALE GENOMIC DNA]</scope>
    <source>
        <strain evidence="3">DSM 9799 / CCM 4581 / KCTC 23876 / PAT</strain>
    </source>
</reference>
<keyword evidence="3" id="KW-1185">Reference proteome</keyword>
<dbReference type="OrthoDB" id="5727191at2"/>
<dbReference type="EMBL" id="CP002209">
    <property type="protein sequence ID" value="ADN74263.1"/>
    <property type="molecule type" value="Genomic_DNA"/>
</dbReference>
<accession>E1SVA9</accession>
<feature type="signal peptide" evidence="1">
    <location>
        <begin position="1"/>
        <end position="31"/>
    </location>
</feature>
<evidence type="ECO:0000313" key="3">
    <source>
        <dbReference type="Proteomes" id="UP000006683"/>
    </source>
</evidence>
<dbReference type="Proteomes" id="UP000006683">
    <property type="component" value="Chromosome"/>
</dbReference>
<gene>
    <name evidence="2" type="ordered locus">Fbal_0049</name>
</gene>
<feature type="chain" id="PRO_5003151946" evidence="1">
    <location>
        <begin position="32"/>
        <end position="863"/>
    </location>
</feature>
<dbReference type="STRING" id="550540.Fbal_0049"/>
<dbReference type="RefSeq" id="WP_013343569.1">
    <property type="nucleotide sequence ID" value="NC_014541.1"/>
</dbReference>
<name>E1SVA9_FERBD</name>